<organism evidence="3 4">
    <name type="scientific">Microbacterium saccharophilum</name>
    <dbReference type="NCBI Taxonomy" id="1213358"/>
    <lineage>
        <taxon>Bacteria</taxon>
        <taxon>Bacillati</taxon>
        <taxon>Actinomycetota</taxon>
        <taxon>Actinomycetes</taxon>
        <taxon>Micrococcales</taxon>
        <taxon>Microbacteriaceae</taxon>
        <taxon>Microbacterium</taxon>
    </lineage>
</organism>
<comment type="similarity">
    <text evidence="1">Belongs to the transferase hexapeptide repeat family.</text>
</comment>
<dbReference type="PANTHER" id="PTHR23416">
    <property type="entry name" value="SIALIC ACID SYNTHASE-RELATED"/>
    <property type="match status" value="1"/>
</dbReference>
<sequence>MRFMPTLRDARAGAWEFLACSVGGSPLLPPIVRRRWLQMLGVDIRNARIKSGVYFGSRRIHIHDGAFINVGVFIDGSGEVTIEENCSIAYNVTFASSGHRIGPSDRRTGEHEGLPITIGRGTWVGANTVILGGVSIGNGCVVAAGSVVTRDCAPNGLYAGAPARRLRDLP</sequence>
<dbReference type="Pfam" id="PF00132">
    <property type="entry name" value="Hexapep"/>
    <property type="match status" value="1"/>
</dbReference>
<dbReference type="SUPFAM" id="SSF51161">
    <property type="entry name" value="Trimeric LpxA-like enzymes"/>
    <property type="match status" value="1"/>
</dbReference>
<name>A0A5C8I7C5_9MICO</name>
<dbReference type="PANTHER" id="PTHR23416:SF23">
    <property type="entry name" value="ACETYLTRANSFERASE C18B11.09C-RELATED"/>
    <property type="match status" value="1"/>
</dbReference>
<keyword evidence="2 3" id="KW-0808">Transferase</keyword>
<dbReference type="Gene3D" id="2.160.10.10">
    <property type="entry name" value="Hexapeptide repeat proteins"/>
    <property type="match status" value="1"/>
</dbReference>
<keyword evidence="3" id="KW-0012">Acyltransferase</keyword>
<dbReference type="GO" id="GO:0008374">
    <property type="term" value="F:O-acyltransferase activity"/>
    <property type="evidence" value="ECO:0007669"/>
    <property type="project" value="TreeGrafter"/>
</dbReference>
<reference evidence="3 4" key="1">
    <citation type="submission" date="2019-08" db="EMBL/GenBank/DDBJ databases">
        <authorList>
            <person name="Dong K."/>
        </authorList>
    </citation>
    <scope>NUCLEOTIDE SEQUENCE [LARGE SCALE GENOMIC DNA]</scope>
    <source>
        <strain evidence="3 4">K-1</strain>
    </source>
</reference>
<dbReference type="Proteomes" id="UP000321949">
    <property type="component" value="Unassembled WGS sequence"/>
</dbReference>
<dbReference type="InterPro" id="IPR011004">
    <property type="entry name" value="Trimer_LpxA-like_sf"/>
</dbReference>
<protein>
    <submittedName>
        <fullName evidence="3">Acyltransferase</fullName>
    </submittedName>
</protein>
<keyword evidence="4" id="KW-1185">Reference proteome</keyword>
<evidence type="ECO:0000313" key="3">
    <source>
        <dbReference type="EMBL" id="TXK15406.1"/>
    </source>
</evidence>
<accession>A0A5C8I7C5</accession>
<comment type="caution">
    <text evidence="3">The sequence shown here is derived from an EMBL/GenBank/DDBJ whole genome shotgun (WGS) entry which is preliminary data.</text>
</comment>
<dbReference type="InterPro" id="IPR001451">
    <property type="entry name" value="Hexapep"/>
</dbReference>
<dbReference type="OrthoDB" id="2643438at2"/>
<dbReference type="EMBL" id="VRSX01000001">
    <property type="protein sequence ID" value="TXK15406.1"/>
    <property type="molecule type" value="Genomic_DNA"/>
</dbReference>
<proteinExistence type="inferred from homology"/>
<dbReference type="RefSeq" id="WP_147049591.1">
    <property type="nucleotide sequence ID" value="NZ_BKAH01000002.1"/>
</dbReference>
<dbReference type="CDD" id="cd04647">
    <property type="entry name" value="LbH_MAT_like"/>
    <property type="match status" value="1"/>
</dbReference>
<gene>
    <name evidence="3" type="ORF">FVP74_03140</name>
</gene>
<dbReference type="InterPro" id="IPR051159">
    <property type="entry name" value="Hexapeptide_acetyltransf"/>
</dbReference>
<evidence type="ECO:0000256" key="2">
    <source>
        <dbReference type="ARBA" id="ARBA00022679"/>
    </source>
</evidence>
<evidence type="ECO:0000313" key="4">
    <source>
        <dbReference type="Proteomes" id="UP000321949"/>
    </source>
</evidence>
<evidence type="ECO:0000256" key="1">
    <source>
        <dbReference type="ARBA" id="ARBA00007274"/>
    </source>
</evidence>
<dbReference type="AlphaFoldDB" id="A0A5C8I7C5"/>